<reference evidence="1" key="2">
    <citation type="submission" date="2025-08" db="UniProtKB">
        <authorList>
            <consortium name="Ensembl"/>
        </authorList>
    </citation>
    <scope>IDENTIFICATION</scope>
</reference>
<reference evidence="1 2" key="1">
    <citation type="journal article" date="2010" name="Nature">
        <title>The genome of a songbird.</title>
        <authorList>
            <person name="Warren W.C."/>
            <person name="Clayton D.F."/>
            <person name="Ellegren H."/>
            <person name="Arnold A.P."/>
            <person name="Hillier L.W."/>
            <person name="Kunstner A."/>
            <person name="Searle S."/>
            <person name="White S."/>
            <person name="Vilella A.J."/>
            <person name="Fairley S."/>
            <person name="Heger A."/>
            <person name="Kong L."/>
            <person name="Ponting C.P."/>
            <person name="Jarvis E.D."/>
            <person name="Mello C.V."/>
            <person name="Minx P."/>
            <person name="Lovell P."/>
            <person name="Velho T.A."/>
            <person name="Ferris M."/>
            <person name="Balakrishnan C.N."/>
            <person name="Sinha S."/>
            <person name="Blatti C."/>
            <person name="London S.E."/>
            <person name="Li Y."/>
            <person name="Lin Y.C."/>
            <person name="George J."/>
            <person name="Sweedler J."/>
            <person name="Southey B."/>
            <person name="Gunaratne P."/>
            <person name="Watson M."/>
            <person name="Nam K."/>
            <person name="Backstrom N."/>
            <person name="Smeds L."/>
            <person name="Nabholz B."/>
            <person name="Itoh Y."/>
            <person name="Whitney O."/>
            <person name="Pfenning A.R."/>
            <person name="Howard J."/>
            <person name="Volker M."/>
            <person name="Skinner B.M."/>
            <person name="Griffin D.K."/>
            <person name="Ye L."/>
            <person name="McLaren W.M."/>
            <person name="Flicek P."/>
            <person name="Quesada V."/>
            <person name="Velasco G."/>
            <person name="Lopez-Otin C."/>
            <person name="Puente X.S."/>
            <person name="Olender T."/>
            <person name="Lancet D."/>
            <person name="Smit A.F."/>
            <person name="Hubley R."/>
            <person name="Konkel M.K."/>
            <person name="Walker J.A."/>
            <person name="Batzer M.A."/>
            <person name="Gu W."/>
            <person name="Pollock D.D."/>
            <person name="Chen L."/>
            <person name="Cheng Z."/>
            <person name="Eichler E.E."/>
            <person name="Stapley J."/>
            <person name="Slate J."/>
            <person name="Ekblom R."/>
            <person name="Birkhead T."/>
            <person name="Burke T."/>
            <person name="Burt D."/>
            <person name="Scharff C."/>
            <person name="Adam I."/>
            <person name="Richard H."/>
            <person name="Sultan M."/>
            <person name="Soldatov A."/>
            <person name="Lehrach H."/>
            <person name="Edwards S.V."/>
            <person name="Yang S.P."/>
            <person name="Li X."/>
            <person name="Graves T."/>
            <person name="Fulton L."/>
            <person name="Nelson J."/>
            <person name="Chinwalla A."/>
            <person name="Hou S."/>
            <person name="Mardis E.R."/>
            <person name="Wilson R.K."/>
        </authorList>
    </citation>
    <scope>NUCLEOTIDE SEQUENCE [LARGE SCALE GENOMIC DNA]</scope>
</reference>
<evidence type="ECO:0000313" key="2">
    <source>
        <dbReference type="Proteomes" id="UP000007754"/>
    </source>
</evidence>
<accession>A0A674H738</accession>
<dbReference type="InParanoid" id="A0A674H738"/>
<reference evidence="1" key="3">
    <citation type="submission" date="2025-09" db="UniProtKB">
        <authorList>
            <consortium name="Ensembl"/>
        </authorList>
    </citation>
    <scope>IDENTIFICATION</scope>
</reference>
<protein>
    <submittedName>
        <fullName evidence="1">Uncharacterized protein</fullName>
    </submittedName>
</protein>
<organism evidence="1 2">
    <name type="scientific">Taeniopygia guttata</name>
    <name type="common">Zebra finch</name>
    <name type="synonym">Poephila guttata</name>
    <dbReference type="NCBI Taxonomy" id="59729"/>
    <lineage>
        <taxon>Eukaryota</taxon>
        <taxon>Metazoa</taxon>
        <taxon>Chordata</taxon>
        <taxon>Craniata</taxon>
        <taxon>Vertebrata</taxon>
        <taxon>Euteleostomi</taxon>
        <taxon>Archelosauria</taxon>
        <taxon>Archosauria</taxon>
        <taxon>Dinosauria</taxon>
        <taxon>Saurischia</taxon>
        <taxon>Theropoda</taxon>
        <taxon>Coelurosauria</taxon>
        <taxon>Aves</taxon>
        <taxon>Neognathae</taxon>
        <taxon>Neoaves</taxon>
        <taxon>Telluraves</taxon>
        <taxon>Australaves</taxon>
        <taxon>Passeriformes</taxon>
        <taxon>Passeroidea</taxon>
        <taxon>Estrildidae</taxon>
        <taxon>Estrildinae</taxon>
        <taxon>Taeniopygia</taxon>
    </lineage>
</organism>
<dbReference type="Ensembl" id="ENSTGUT00000046238.1">
    <property type="protein sequence ID" value="ENSTGUP00000031368.1"/>
    <property type="gene ID" value="ENSTGUG00000021828.1"/>
</dbReference>
<evidence type="ECO:0000313" key="1">
    <source>
        <dbReference type="Ensembl" id="ENSTGUP00000031368.1"/>
    </source>
</evidence>
<dbReference type="AlphaFoldDB" id="A0A674H738"/>
<dbReference type="Proteomes" id="UP000007754">
    <property type="component" value="Chromosome 3"/>
</dbReference>
<name>A0A674H738_TAEGU</name>
<sequence>HCFYVKKGKGGVDYTEIATTNSASCDCWLKLLLITRNLYYTVQLITCNFLILINWQKIKPQLICKENGKPWRAT</sequence>
<keyword evidence="2" id="KW-1185">Reference proteome</keyword>
<proteinExistence type="predicted"/>